<feature type="transmembrane region" description="Helical" evidence="2">
    <location>
        <begin position="184"/>
        <end position="205"/>
    </location>
</feature>
<feature type="region of interest" description="Disordered" evidence="1">
    <location>
        <begin position="307"/>
        <end position="334"/>
    </location>
</feature>
<evidence type="ECO:0000256" key="1">
    <source>
        <dbReference type="SAM" id="MobiDB-lite"/>
    </source>
</evidence>
<feature type="compositionally biased region" description="Polar residues" evidence="1">
    <location>
        <begin position="307"/>
        <end position="317"/>
    </location>
</feature>
<proteinExistence type="predicted"/>
<feature type="transmembrane region" description="Helical" evidence="2">
    <location>
        <begin position="29"/>
        <end position="52"/>
    </location>
</feature>
<gene>
    <name evidence="3" type="ORF">FA15DRAFT_666414</name>
</gene>
<keyword evidence="4" id="KW-1185">Reference proteome</keyword>
<feature type="transmembrane region" description="Helical" evidence="2">
    <location>
        <begin position="59"/>
        <end position="79"/>
    </location>
</feature>
<dbReference type="EMBL" id="ML210165">
    <property type="protein sequence ID" value="TFK27354.1"/>
    <property type="molecule type" value="Genomic_DNA"/>
</dbReference>
<evidence type="ECO:0000256" key="2">
    <source>
        <dbReference type="SAM" id="Phobius"/>
    </source>
</evidence>
<reference evidence="3 4" key="1">
    <citation type="journal article" date="2019" name="Nat. Ecol. Evol.">
        <title>Megaphylogeny resolves global patterns of mushroom evolution.</title>
        <authorList>
            <person name="Varga T."/>
            <person name="Krizsan K."/>
            <person name="Foldi C."/>
            <person name="Dima B."/>
            <person name="Sanchez-Garcia M."/>
            <person name="Sanchez-Ramirez S."/>
            <person name="Szollosi G.J."/>
            <person name="Szarkandi J.G."/>
            <person name="Papp V."/>
            <person name="Albert L."/>
            <person name="Andreopoulos W."/>
            <person name="Angelini C."/>
            <person name="Antonin V."/>
            <person name="Barry K.W."/>
            <person name="Bougher N.L."/>
            <person name="Buchanan P."/>
            <person name="Buyck B."/>
            <person name="Bense V."/>
            <person name="Catcheside P."/>
            <person name="Chovatia M."/>
            <person name="Cooper J."/>
            <person name="Damon W."/>
            <person name="Desjardin D."/>
            <person name="Finy P."/>
            <person name="Geml J."/>
            <person name="Haridas S."/>
            <person name="Hughes K."/>
            <person name="Justo A."/>
            <person name="Karasinski D."/>
            <person name="Kautmanova I."/>
            <person name="Kiss B."/>
            <person name="Kocsube S."/>
            <person name="Kotiranta H."/>
            <person name="LaButti K.M."/>
            <person name="Lechner B.E."/>
            <person name="Liimatainen K."/>
            <person name="Lipzen A."/>
            <person name="Lukacs Z."/>
            <person name="Mihaltcheva S."/>
            <person name="Morgado L.N."/>
            <person name="Niskanen T."/>
            <person name="Noordeloos M.E."/>
            <person name="Ohm R.A."/>
            <person name="Ortiz-Santana B."/>
            <person name="Ovrebo C."/>
            <person name="Racz N."/>
            <person name="Riley R."/>
            <person name="Savchenko A."/>
            <person name="Shiryaev A."/>
            <person name="Soop K."/>
            <person name="Spirin V."/>
            <person name="Szebenyi C."/>
            <person name="Tomsovsky M."/>
            <person name="Tulloss R.E."/>
            <person name="Uehling J."/>
            <person name="Grigoriev I.V."/>
            <person name="Vagvolgyi C."/>
            <person name="Papp T."/>
            <person name="Martin F.M."/>
            <person name="Miettinen O."/>
            <person name="Hibbett D.S."/>
            <person name="Nagy L.G."/>
        </authorList>
    </citation>
    <scope>NUCLEOTIDE SEQUENCE [LARGE SCALE GENOMIC DNA]</scope>
    <source>
        <strain evidence="3 4">CBS 121175</strain>
    </source>
</reference>
<name>A0A5C3L2Y5_COPMA</name>
<protein>
    <submittedName>
        <fullName evidence="3">Uncharacterized protein</fullName>
    </submittedName>
</protein>
<feature type="transmembrane region" description="Helical" evidence="2">
    <location>
        <begin position="113"/>
        <end position="136"/>
    </location>
</feature>
<feature type="transmembrane region" description="Helical" evidence="2">
    <location>
        <begin position="226"/>
        <end position="250"/>
    </location>
</feature>
<feature type="compositionally biased region" description="Basic and acidic residues" evidence="1">
    <location>
        <begin position="319"/>
        <end position="334"/>
    </location>
</feature>
<organism evidence="3 4">
    <name type="scientific">Coprinopsis marcescibilis</name>
    <name type="common">Agaric fungus</name>
    <name type="synonym">Psathyrella marcescibilis</name>
    <dbReference type="NCBI Taxonomy" id="230819"/>
    <lineage>
        <taxon>Eukaryota</taxon>
        <taxon>Fungi</taxon>
        <taxon>Dikarya</taxon>
        <taxon>Basidiomycota</taxon>
        <taxon>Agaricomycotina</taxon>
        <taxon>Agaricomycetes</taxon>
        <taxon>Agaricomycetidae</taxon>
        <taxon>Agaricales</taxon>
        <taxon>Agaricineae</taxon>
        <taxon>Psathyrellaceae</taxon>
        <taxon>Coprinopsis</taxon>
    </lineage>
</organism>
<dbReference type="Proteomes" id="UP000307440">
    <property type="component" value="Unassembled WGS sequence"/>
</dbReference>
<keyword evidence="2" id="KW-0472">Membrane</keyword>
<evidence type="ECO:0000313" key="4">
    <source>
        <dbReference type="Proteomes" id="UP000307440"/>
    </source>
</evidence>
<accession>A0A5C3L2Y5</accession>
<keyword evidence="2" id="KW-1133">Transmembrane helix</keyword>
<dbReference type="OrthoDB" id="3351617at2759"/>
<evidence type="ECO:0000313" key="3">
    <source>
        <dbReference type="EMBL" id="TFK27354.1"/>
    </source>
</evidence>
<dbReference type="AlphaFoldDB" id="A0A5C3L2Y5"/>
<feature type="transmembrane region" description="Helical" evidence="2">
    <location>
        <begin position="143"/>
        <end position="164"/>
    </location>
</feature>
<keyword evidence="2" id="KW-0812">Transmembrane</keyword>
<sequence length="334" mass="38600">MPGAVISEDGLRTTDPRYIRLERACFEGLLLTVLTYGALLMIIIQIFQVLWLRPKRGRIFYGIIMYSVYTFFLATFAVAGRAKYAETMYVENRKVPGGYIAYYKDSMDRWENVLDKVCLVLMPWILDLLMIYRLYILWNYNRWILGVPVVTHLGRMATSIPFIILTAKPDDPYWGPQTRVFKMANFSLFVAANLMFTTLIAVRLYTLREKVEHVLGKLQSVPYTSMSTIFVESGALLTLWSIVHLALFVLREPVAEVFQQPLIYLNAITRLLIVLRMAQNRAWCRDIITASATGILDWQVSSSHSIPLHDTQNNQPQLDKIKNLPRKYREDDSP</sequence>